<sequence length="47" mass="5288">MYALLIQHAESCSIVIYLIGFEDPLRFELETGYTGVGEAKQEIVLLN</sequence>
<dbReference type="EMBL" id="HG994366">
    <property type="protein sequence ID" value="CAF1919170.1"/>
    <property type="molecule type" value="Genomic_DNA"/>
</dbReference>
<gene>
    <name evidence="1" type="ORF">DARMORV10_C02P45520.1</name>
</gene>
<dbReference type="Proteomes" id="UP001295469">
    <property type="component" value="Chromosome C02"/>
</dbReference>
<name>A0A816KAQ0_BRANA</name>
<organism evidence="1">
    <name type="scientific">Brassica napus</name>
    <name type="common">Rape</name>
    <dbReference type="NCBI Taxonomy" id="3708"/>
    <lineage>
        <taxon>Eukaryota</taxon>
        <taxon>Viridiplantae</taxon>
        <taxon>Streptophyta</taxon>
        <taxon>Embryophyta</taxon>
        <taxon>Tracheophyta</taxon>
        <taxon>Spermatophyta</taxon>
        <taxon>Magnoliopsida</taxon>
        <taxon>eudicotyledons</taxon>
        <taxon>Gunneridae</taxon>
        <taxon>Pentapetalae</taxon>
        <taxon>rosids</taxon>
        <taxon>malvids</taxon>
        <taxon>Brassicales</taxon>
        <taxon>Brassicaceae</taxon>
        <taxon>Brassiceae</taxon>
        <taxon>Brassica</taxon>
    </lineage>
</organism>
<proteinExistence type="predicted"/>
<accession>A0A816KAQ0</accession>
<reference evidence="1" key="1">
    <citation type="submission" date="2021-01" db="EMBL/GenBank/DDBJ databases">
        <authorList>
            <consortium name="Genoscope - CEA"/>
            <person name="William W."/>
        </authorList>
    </citation>
    <scope>NUCLEOTIDE SEQUENCE</scope>
</reference>
<dbReference type="AlphaFoldDB" id="A0A816KAQ0"/>
<evidence type="ECO:0000313" key="1">
    <source>
        <dbReference type="EMBL" id="CAF1919170.1"/>
    </source>
</evidence>
<protein>
    <submittedName>
        <fullName evidence="1">(rape) hypothetical protein</fullName>
    </submittedName>
</protein>